<keyword evidence="6" id="KW-0406">Ion transport</keyword>
<dbReference type="GO" id="GO:0016020">
    <property type="term" value="C:membrane"/>
    <property type="evidence" value="ECO:0007669"/>
    <property type="project" value="UniProtKB-SubCell"/>
</dbReference>
<comment type="caution">
    <text evidence="10">The sequence shown here is derived from an EMBL/GenBank/DDBJ whole genome shotgun (WGS) entry which is preliminary data.</text>
</comment>
<feature type="non-terminal residue" evidence="10">
    <location>
        <position position="90"/>
    </location>
</feature>
<reference evidence="10" key="1">
    <citation type="submission" date="2022-07" db="EMBL/GenBank/DDBJ databases">
        <title>Diversity of ethanolamine utilization by human commensal Escherichia coli.</title>
        <authorList>
            <person name="Jubelin G."/>
        </authorList>
    </citation>
    <scope>NUCLEOTIDE SEQUENCE</scope>
    <source>
        <strain evidence="10">S1</strain>
    </source>
</reference>
<gene>
    <name evidence="10" type="ORF">NVV43_26055</name>
</gene>
<feature type="transmembrane region" description="Helical" evidence="8">
    <location>
        <begin position="7"/>
        <end position="28"/>
    </location>
</feature>
<feature type="domain" description="Cation/H+ exchanger transmembrane" evidence="9">
    <location>
        <begin position="3"/>
        <end position="86"/>
    </location>
</feature>
<feature type="non-terminal residue" evidence="10">
    <location>
        <position position="1"/>
    </location>
</feature>
<organism evidence="10 11">
    <name type="scientific">Escherichia marmotae</name>
    <dbReference type="NCBI Taxonomy" id="1499973"/>
    <lineage>
        <taxon>Bacteria</taxon>
        <taxon>Pseudomonadati</taxon>
        <taxon>Pseudomonadota</taxon>
        <taxon>Gammaproteobacteria</taxon>
        <taxon>Enterobacterales</taxon>
        <taxon>Enterobacteriaceae</taxon>
        <taxon>Escherichia</taxon>
    </lineage>
</organism>
<proteinExistence type="predicted"/>
<dbReference type="Pfam" id="PF00999">
    <property type="entry name" value="Na_H_Exchanger"/>
    <property type="match status" value="1"/>
</dbReference>
<evidence type="ECO:0000313" key="11">
    <source>
        <dbReference type="Proteomes" id="UP001206878"/>
    </source>
</evidence>
<feature type="transmembrane region" description="Helical" evidence="8">
    <location>
        <begin position="65"/>
        <end position="86"/>
    </location>
</feature>
<evidence type="ECO:0000256" key="1">
    <source>
        <dbReference type="ARBA" id="ARBA00004141"/>
    </source>
</evidence>
<keyword evidence="3" id="KW-0997">Cell inner membrane</keyword>
<keyword evidence="5 8" id="KW-1133">Transmembrane helix</keyword>
<dbReference type="InterPro" id="IPR006153">
    <property type="entry name" value="Cation/H_exchanger_TM"/>
</dbReference>
<evidence type="ECO:0000256" key="4">
    <source>
        <dbReference type="ARBA" id="ARBA00022692"/>
    </source>
</evidence>
<name>A0AAW5MXF6_9ESCH</name>
<evidence type="ECO:0000256" key="3">
    <source>
        <dbReference type="ARBA" id="ARBA00022519"/>
    </source>
</evidence>
<evidence type="ECO:0000259" key="9">
    <source>
        <dbReference type="Pfam" id="PF00999"/>
    </source>
</evidence>
<dbReference type="EMBL" id="JANPXH010000644">
    <property type="protein sequence ID" value="MCR6678963.1"/>
    <property type="molecule type" value="Genomic_DNA"/>
</dbReference>
<feature type="transmembrane region" description="Helical" evidence="8">
    <location>
        <begin position="34"/>
        <end position="53"/>
    </location>
</feature>
<accession>A0AAW5MXF6</accession>
<dbReference type="Proteomes" id="UP001206878">
    <property type="component" value="Unassembled WGS sequence"/>
</dbReference>
<keyword evidence="3" id="KW-1003">Cell membrane</keyword>
<keyword evidence="2" id="KW-0050">Antiport</keyword>
<dbReference type="AlphaFoldDB" id="A0AAW5MXF6"/>
<keyword evidence="4 8" id="KW-0812">Transmembrane</keyword>
<comment type="subcellular location">
    <subcellularLocation>
        <location evidence="1">Membrane</location>
        <topology evidence="1">Multi-pass membrane protein</topology>
    </subcellularLocation>
</comment>
<evidence type="ECO:0000256" key="6">
    <source>
        <dbReference type="ARBA" id="ARBA00023065"/>
    </source>
</evidence>
<evidence type="ECO:0000256" key="5">
    <source>
        <dbReference type="ARBA" id="ARBA00022989"/>
    </source>
</evidence>
<protein>
    <submittedName>
        <fullName evidence="10">Cation:proton antiporter</fullName>
    </submittedName>
</protein>
<dbReference type="GO" id="GO:0015297">
    <property type="term" value="F:antiporter activity"/>
    <property type="evidence" value="ECO:0007669"/>
    <property type="project" value="UniProtKB-KW"/>
</dbReference>
<evidence type="ECO:0000256" key="2">
    <source>
        <dbReference type="ARBA" id="ARBA00022449"/>
    </source>
</evidence>
<evidence type="ECO:0000256" key="8">
    <source>
        <dbReference type="SAM" id="Phobius"/>
    </source>
</evidence>
<evidence type="ECO:0000256" key="7">
    <source>
        <dbReference type="ARBA" id="ARBA00023136"/>
    </source>
</evidence>
<dbReference type="GO" id="GO:1902600">
    <property type="term" value="P:proton transmembrane transport"/>
    <property type="evidence" value="ECO:0007669"/>
    <property type="project" value="InterPro"/>
</dbReference>
<keyword evidence="2" id="KW-0813">Transport</keyword>
<evidence type="ECO:0000313" key="10">
    <source>
        <dbReference type="EMBL" id="MCR6678963.1"/>
    </source>
</evidence>
<keyword evidence="7 8" id="KW-0472">Membrane</keyword>
<sequence length="90" mass="9630">ADPLRIPYPILLVVGGLMLGFTPGVPDLVLPPDLVLIGILPPLLYSAAFNTGLRDLKRNLRPISFLALGLVTVTAVLVAAVAHYMIDLSW</sequence>